<dbReference type="GO" id="GO:0004806">
    <property type="term" value="F:triacylglycerol lipase activity"/>
    <property type="evidence" value="ECO:0007669"/>
    <property type="project" value="InterPro"/>
</dbReference>
<dbReference type="EMBL" id="CP003696">
    <property type="protein sequence ID" value="AGP31723.1"/>
    <property type="molecule type" value="Genomic_DNA"/>
</dbReference>
<dbReference type="KEGG" id="cter:A606_10420"/>
<reference evidence="1 2" key="1">
    <citation type="submission" date="2012-06" db="EMBL/GenBank/DDBJ databases">
        <title>Complete genome sequence of Corynebacterium terpenotabidum Y-11 (=DSM 44721).</title>
        <authorList>
            <person name="Ruckert C."/>
            <person name="Albersmeier A."/>
            <person name="Al-Dilaimi A."/>
            <person name="Szczepanowski R."/>
            <person name="Kalinowski J."/>
        </authorList>
    </citation>
    <scope>NUCLEOTIDE SEQUENCE [LARGE SCALE GENOMIC DNA]</scope>
    <source>
        <strain evidence="1 2">Y-11</strain>
    </source>
</reference>
<dbReference type="Gene3D" id="1.10.260.130">
    <property type="match status" value="1"/>
</dbReference>
<dbReference type="InterPro" id="IPR029058">
    <property type="entry name" value="AB_hydrolase_fold"/>
</dbReference>
<dbReference type="PANTHER" id="PTHR34853">
    <property type="match status" value="1"/>
</dbReference>
<gene>
    <name evidence="1" type="ORF">A606_10420</name>
</gene>
<evidence type="ECO:0008006" key="3">
    <source>
        <dbReference type="Google" id="ProtNLM"/>
    </source>
</evidence>
<evidence type="ECO:0000313" key="1">
    <source>
        <dbReference type="EMBL" id="AGP31723.1"/>
    </source>
</evidence>
<name>S4XM54_9CORY</name>
<dbReference type="InterPro" id="IPR005152">
    <property type="entry name" value="Lipase_secreted"/>
</dbReference>
<dbReference type="RefSeq" id="WP_020442072.1">
    <property type="nucleotide sequence ID" value="NC_021663.1"/>
</dbReference>
<dbReference type="AlphaFoldDB" id="S4XM54"/>
<proteinExistence type="predicted"/>
<keyword evidence="2" id="KW-1185">Reference proteome</keyword>
<dbReference type="PATRIC" id="fig|1200352.3.peg.2125"/>
<dbReference type="Gene3D" id="3.40.50.1820">
    <property type="entry name" value="alpha/beta hydrolase"/>
    <property type="match status" value="1"/>
</dbReference>
<dbReference type="STRING" id="1200352.A606_10420"/>
<dbReference type="eggNOG" id="COG1073">
    <property type="taxonomic scope" value="Bacteria"/>
</dbReference>
<organism evidence="1 2">
    <name type="scientific">Corynebacterium terpenotabidum Y-11</name>
    <dbReference type="NCBI Taxonomy" id="1200352"/>
    <lineage>
        <taxon>Bacteria</taxon>
        <taxon>Bacillati</taxon>
        <taxon>Actinomycetota</taxon>
        <taxon>Actinomycetes</taxon>
        <taxon>Mycobacteriales</taxon>
        <taxon>Corynebacteriaceae</taxon>
        <taxon>Corynebacterium</taxon>
    </lineage>
</organism>
<dbReference type="Proteomes" id="UP000014809">
    <property type="component" value="Chromosome"/>
</dbReference>
<evidence type="ECO:0000313" key="2">
    <source>
        <dbReference type="Proteomes" id="UP000014809"/>
    </source>
</evidence>
<dbReference type="HOGENOM" id="CLU_029538_3_0_11"/>
<dbReference type="PANTHER" id="PTHR34853:SF1">
    <property type="entry name" value="LIPASE 5"/>
    <property type="match status" value="1"/>
</dbReference>
<accession>S4XM54</accession>
<sequence length="458" mass="47910">MSVTYPARRQETAVLPLPFLPRTTAPNATVPTTSTRAITRTAPRTVTPTAILTAAALTAATLTASASMPTADASPLIPGSAMPEPMAPIITPDWSGLDVRDHVDLPSDPGILIDAVPLAENLRMPAGGETQQRIVYSTIDQHGEIAASTAAVFLPQGTAPEGGWPVIAWAHGTTGMGDNCTPSAGSRNDKDLVNQWVDAGYAVVASDYTGMGTPGLMSYFNGEATATSVVDSVIAVHDLEADLSTRWAVAGQSQGGGAALHVAHGASERSAAAGLDYRGAVATGAPGYIEEVMILAGPSSPPVPLPGTLSAYLLYTLAGFREARPDLDVDSVLTDEGRRMVDTAETTCLREFRRALDGVNIASAFSADLRSVPGLESALRAYMSTPTDGYDRPVFLGHGLLDTDVPSPIGMMVNSQLWVNQFAGSNEQVEVHWYPTDHSGVMSQSFGDAAAFMTRIMA</sequence>
<dbReference type="GO" id="GO:0016042">
    <property type="term" value="P:lipid catabolic process"/>
    <property type="evidence" value="ECO:0007669"/>
    <property type="project" value="InterPro"/>
</dbReference>
<dbReference type="SUPFAM" id="SSF53474">
    <property type="entry name" value="alpha/beta-Hydrolases"/>
    <property type="match status" value="1"/>
</dbReference>
<protein>
    <recommendedName>
        <fullName evidence="3">Secretory lipase</fullName>
    </recommendedName>
</protein>